<dbReference type="EMBL" id="BGPR01000422">
    <property type="protein sequence ID" value="GBM19364.1"/>
    <property type="molecule type" value="Genomic_DNA"/>
</dbReference>
<evidence type="ECO:0000313" key="2">
    <source>
        <dbReference type="Proteomes" id="UP000499080"/>
    </source>
</evidence>
<keyword evidence="2" id="KW-1185">Reference proteome</keyword>
<gene>
    <name evidence="1" type="ORF">AVEN_195996_1</name>
</gene>
<organism evidence="1 2">
    <name type="scientific">Araneus ventricosus</name>
    <name type="common">Orbweaver spider</name>
    <name type="synonym">Epeira ventricosa</name>
    <dbReference type="NCBI Taxonomy" id="182803"/>
    <lineage>
        <taxon>Eukaryota</taxon>
        <taxon>Metazoa</taxon>
        <taxon>Ecdysozoa</taxon>
        <taxon>Arthropoda</taxon>
        <taxon>Chelicerata</taxon>
        <taxon>Arachnida</taxon>
        <taxon>Araneae</taxon>
        <taxon>Araneomorphae</taxon>
        <taxon>Entelegynae</taxon>
        <taxon>Araneoidea</taxon>
        <taxon>Araneidae</taxon>
        <taxon>Araneus</taxon>
    </lineage>
</organism>
<accession>A0A4Y2DUK3</accession>
<sequence>MTGLSTLKKLKLFIQRLEVIFYCEEGKWETDLISAFASIDFNSRSCVNVPSVLTLPAFLLFFSLHSLYGRLSFDVDIDFEKYKDFLVWVTESSL</sequence>
<proteinExistence type="predicted"/>
<dbReference type="AlphaFoldDB" id="A0A4Y2DUK3"/>
<reference evidence="1 2" key="1">
    <citation type="journal article" date="2019" name="Sci. Rep.">
        <title>Orb-weaving spider Araneus ventricosus genome elucidates the spidroin gene catalogue.</title>
        <authorList>
            <person name="Kono N."/>
            <person name="Nakamura H."/>
            <person name="Ohtoshi R."/>
            <person name="Moran D.A.P."/>
            <person name="Shinohara A."/>
            <person name="Yoshida Y."/>
            <person name="Fujiwara M."/>
            <person name="Mori M."/>
            <person name="Tomita M."/>
            <person name="Arakawa K."/>
        </authorList>
    </citation>
    <scope>NUCLEOTIDE SEQUENCE [LARGE SCALE GENOMIC DNA]</scope>
</reference>
<name>A0A4Y2DUK3_ARAVE</name>
<evidence type="ECO:0000313" key="1">
    <source>
        <dbReference type="EMBL" id="GBM19364.1"/>
    </source>
</evidence>
<comment type="caution">
    <text evidence="1">The sequence shown here is derived from an EMBL/GenBank/DDBJ whole genome shotgun (WGS) entry which is preliminary data.</text>
</comment>
<dbReference type="Proteomes" id="UP000499080">
    <property type="component" value="Unassembled WGS sequence"/>
</dbReference>
<protein>
    <submittedName>
        <fullName evidence="1">Uncharacterized protein</fullName>
    </submittedName>
</protein>